<dbReference type="AlphaFoldDB" id="A0AAX3MTJ9"/>
<feature type="repeat" description="TPR" evidence="1">
    <location>
        <begin position="73"/>
        <end position="106"/>
    </location>
</feature>
<dbReference type="EMBL" id="CP118108">
    <property type="protein sequence ID" value="WDI00646.1"/>
    <property type="molecule type" value="Genomic_DNA"/>
</dbReference>
<evidence type="ECO:0000313" key="4">
    <source>
        <dbReference type="EMBL" id="WDI00646.1"/>
    </source>
</evidence>
<evidence type="ECO:0000313" key="3">
    <source>
        <dbReference type="EMBL" id="WDH80946.1"/>
    </source>
</evidence>
<keyword evidence="1" id="KW-0802">TPR repeat</keyword>
<dbReference type="Proteomes" id="UP001221519">
    <property type="component" value="Chromosome"/>
</dbReference>
<protein>
    <submittedName>
        <fullName evidence="3">Tetratricopeptide repeat protein</fullName>
    </submittedName>
</protein>
<dbReference type="InterPro" id="IPR011990">
    <property type="entry name" value="TPR-like_helical_dom_sf"/>
</dbReference>
<proteinExistence type="predicted"/>
<feature type="domain" description="Tetratrico peptide repeat group 5" evidence="2">
    <location>
        <begin position="38"/>
        <end position="157"/>
    </location>
</feature>
<organism evidence="3 5">
    <name type="scientific">Paenibacillus urinalis</name>
    <dbReference type="NCBI Taxonomy" id="521520"/>
    <lineage>
        <taxon>Bacteria</taxon>
        <taxon>Bacillati</taxon>
        <taxon>Bacillota</taxon>
        <taxon>Bacilli</taxon>
        <taxon>Bacillales</taxon>
        <taxon>Paenibacillaceae</taxon>
        <taxon>Paenibacillus</taxon>
    </lineage>
</organism>
<dbReference type="PROSITE" id="PS50005">
    <property type="entry name" value="TPR"/>
    <property type="match status" value="1"/>
</dbReference>
<keyword evidence="6" id="KW-1185">Reference proteome</keyword>
<dbReference type="Proteomes" id="UP001220962">
    <property type="component" value="Chromosome"/>
</dbReference>
<dbReference type="SMART" id="SM00028">
    <property type="entry name" value="TPR"/>
    <property type="match status" value="3"/>
</dbReference>
<evidence type="ECO:0000313" key="5">
    <source>
        <dbReference type="Proteomes" id="UP001220962"/>
    </source>
</evidence>
<name>A0AAX3MTJ9_9BACL</name>
<evidence type="ECO:0000259" key="2">
    <source>
        <dbReference type="Pfam" id="PF12688"/>
    </source>
</evidence>
<dbReference type="RefSeq" id="WP_047910500.1">
    <property type="nucleotide sequence ID" value="NZ_CP118101.1"/>
</dbReference>
<dbReference type="InterPro" id="IPR019734">
    <property type="entry name" value="TPR_rpt"/>
</dbReference>
<dbReference type="Gene3D" id="1.25.40.10">
    <property type="entry name" value="Tetratricopeptide repeat domain"/>
    <property type="match status" value="1"/>
</dbReference>
<evidence type="ECO:0000256" key="1">
    <source>
        <dbReference type="PROSITE-ProRule" id="PRU00339"/>
    </source>
</evidence>
<dbReference type="SUPFAM" id="SSF48452">
    <property type="entry name" value="TPR-like"/>
    <property type="match status" value="1"/>
</dbReference>
<dbReference type="Pfam" id="PF12688">
    <property type="entry name" value="TPR_5"/>
    <property type="match status" value="1"/>
</dbReference>
<sequence>MDLIEEAIKLRNEGNKEEALERLLHIKNRSETEETAQLSYQIAWTYDSLGLEQEAVPYYLEAISIGIQGEDRSGALLGLGSTYRNLGQYEAAENVLRQGIEEFPDNREFRVFLAMVQYNLKEYASAMRLLLEEIAENSNHSGVQSYRQAIAFYADKLDQRWD</sequence>
<dbReference type="InterPro" id="IPR041656">
    <property type="entry name" value="TPR_5"/>
</dbReference>
<reference evidence="3 6" key="1">
    <citation type="submission" date="2023-02" db="EMBL/GenBank/DDBJ databases">
        <title>Pathogen: clinical or host-associated sample.</title>
        <authorList>
            <person name="Hergert J."/>
            <person name="Casey R."/>
            <person name="Wagner J."/>
            <person name="Young E.L."/>
            <person name="Oakeson K.F."/>
        </authorList>
    </citation>
    <scope>NUCLEOTIDE SEQUENCE</scope>
    <source>
        <strain evidence="4 6">2022CK-00829</strain>
        <strain evidence="3">2022CK-00830</strain>
    </source>
</reference>
<accession>A0AAX3MTJ9</accession>
<gene>
    <name evidence="3" type="ORF">PUW23_15535</name>
    <name evidence="4" type="ORF">PUW25_15290</name>
</gene>
<evidence type="ECO:0000313" key="6">
    <source>
        <dbReference type="Proteomes" id="UP001221519"/>
    </source>
</evidence>
<dbReference type="EMBL" id="CP118101">
    <property type="protein sequence ID" value="WDH80946.1"/>
    <property type="molecule type" value="Genomic_DNA"/>
</dbReference>